<organism evidence="1 2">
    <name type="scientific">[Clostridium] hylemonae DSM 15053</name>
    <dbReference type="NCBI Taxonomy" id="553973"/>
    <lineage>
        <taxon>Bacteria</taxon>
        <taxon>Bacillati</taxon>
        <taxon>Bacillota</taxon>
        <taxon>Clostridia</taxon>
        <taxon>Lachnospirales</taxon>
        <taxon>Lachnospiraceae</taxon>
    </lineage>
</organism>
<evidence type="ECO:0000313" key="1">
    <source>
        <dbReference type="EMBL" id="EEG75244.1"/>
    </source>
</evidence>
<dbReference type="EMBL" id="ABYI02000012">
    <property type="protein sequence ID" value="EEG75244.1"/>
    <property type="molecule type" value="Genomic_DNA"/>
</dbReference>
<reference evidence="1" key="1">
    <citation type="submission" date="2009-02" db="EMBL/GenBank/DDBJ databases">
        <authorList>
            <person name="Fulton L."/>
            <person name="Clifton S."/>
            <person name="Fulton B."/>
            <person name="Xu J."/>
            <person name="Minx P."/>
            <person name="Pepin K.H."/>
            <person name="Johnson M."/>
            <person name="Bhonagiri V."/>
            <person name="Nash W.E."/>
            <person name="Mardis E.R."/>
            <person name="Wilson R.K."/>
        </authorList>
    </citation>
    <scope>NUCLEOTIDE SEQUENCE [LARGE SCALE GENOMIC DNA]</scope>
    <source>
        <strain evidence="1">DSM 15053</strain>
    </source>
</reference>
<dbReference type="STRING" id="553973.CLOHYLEM_04474"/>
<dbReference type="AlphaFoldDB" id="C0BXD7"/>
<proteinExistence type="predicted"/>
<evidence type="ECO:0008006" key="3">
    <source>
        <dbReference type="Google" id="ProtNLM"/>
    </source>
</evidence>
<comment type="caution">
    <text evidence="1">The sequence shown here is derived from an EMBL/GenBank/DDBJ whole genome shotgun (WGS) entry which is preliminary data.</text>
</comment>
<evidence type="ECO:0000313" key="2">
    <source>
        <dbReference type="Proteomes" id="UP000004893"/>
    </source>
</evidence>
<reference evidence="1" key="2">
    <citation type="submission" date="2013-06" db="EMBL/GenBank/DDBJ databases">
        <title>Draft genome sequence of Clostridium hylemonae (DSM 15053).</title>
        <authorList>
            <person name="Sudarsanam P."/>
            <person name="Ley R."/>
            <person name="Guruge J."/>
            <person name="Turnbaugh P.J."/>
            <person name="Mahowald M."/>
            <person name="Liep D."/>
            <person name="Gordon J."/>
        </authorList>
    </citation>
    <scope>NUCLEOTIDE SEQUENCE</scope>
    <source>
        <strain evidence="1">DSM 15053</strain>
    </source>
</reference>
<dbReference type="OrthoDB" id="358393at2"/>
<gene>
    <name evidence="1" type="ORF">CLOHYLEM_04474</name>
</gene>
<dbReference type="Pfam" id="PF16161">
    <property type="entry name" value="DUF4867"/>
    <property type="match status" value="1"/>
</dbReference>
<accession>C0BXD7</accession>
<dbReference type="HOGENOM" id="CLU_1330429_0_0_9"/>
<keyword evidence="2" id="KW-1185">Reference proteome</keyword>
<dbReference type="eggNOG" id="ENOG502ZCEZ">
    <property type="taxonomic scope" value="Bacteria"/>
</dbReference>
<name>C0BXD7_9FIRM</name>
<protein>
    <recommendedName>
        <fullName evidence="3">DUF4867 domain-containing protein</fullName>
    </recommendedName>
</protein>
<sequence length="205" mass="22626">MEIQNVKDEAFKTYGRVLEEYDVCRLRKEMEHTPLPSDSVIYVPSVEELEALPAAECFRDMAYGGLPIQVGYCNGSNHAMNALEYHRCSEINVAVTDLILLLGRQQDLEADYTYDTSKAEAFFVPAGTVLEVYATTLHYAPCTASGSGFRCVVILPKGTNTELDFLVSKEGEGKLMTARNKWLIAHREAGIEGAFCGLKGSNITV</sequence>
<dbReference type="Proteomes" id="UP000004893">
    <property type="component" value="Unassembled WGS sequence"/>
</dbReference>
<dbReference type="RefSeq" id="WP_006441806.1">
    <property type="nucleotide sequence ID" value="NZ_CP036524.1"/>
</dbReference>
<dbReference type="InterPro" id="IPR032358">
    <property type="entry name" value="DUF4867"/>
</dbReference>